<dbReference type="PROSITE" id="PS52020">
    <property type="entry name" value="CRESS_DNA_REP"/>
    <property type="match status" value="1"/>
</dbReference>
<dbReference type="GO" id="GO:0016779">
    <property type="term" value="F:nucleotidyltransferase activity"/>
    <property type="evidence" value="ECO:0007669"/>
    <property type="project" value="UniProtKB-KW"/>
</dbReference>
<keyword evidence="10" id="KW-0255">Endonuclease</keyword>
<protein>
    <recommendedName>
        <fullName evidence="2">Replication-associated protein</fullName>
    </recommendedName>
</protein>
<dbReference type="GO" id="GO:0046872">
    <property type="term" value="F:metal ion binding"/>
    <property type="evidence" value="ECO:0007669"/>
    <property type="project" value="UniProtKB-KW"/>
</dbReference>
<feature type="domain" description="CRESS-DNA virus Rep endonuclease" evidence="14">
    <location>
        <begin position="5"/>
        <end position="109"/>
    </location>
</feature>
<evidence type="ECO:0000256" key="4">
    <source>
        <dbReference type="ARBA" id="ARBA00022679"/>
    </source>
</evidence>
<accession>A0A858NFF4</accession>
<dbReference type="GO" id="GO:0004519">
    <property type="term" value="F:endonuclease activity"/>
    <property type="evidence" value="ECO:0007669"/>
    <property type="project" value="UniProtKB-KW"/>
</dbReference>
<keyword evidence="3" id="KW-1048">Host nucleus</keyword>
<dbReference type="SUPFAM" id="SSF55464">
    <property type="entry name" value="Origin of replication-binding domain, RBD-like"/>
    <property type="match status" value="1"/>
</dbReference>
<dbReference type="GO" id="GO:0003677">
    <property type="term" value="F:DNA binding"/>
    <property type="evidence" value="ECO:0007669"/>
    <property type="project" value="UniProtKB-KW"/>
</dbReference>
<dbReference type="InterPro" id="IPR049912">
    <property type="entry name" value="CRESS_DNA_REP"/>
</dbReference>
<keyword evidence="13" id="KW-0238">DNA-binding</keyword>
<name>A0A858NFF4_9VIRU</name>
<sequence>MPSFDYHFRYALITYAQSGDLSGERVGEHFHRMGAKLIIGRENHAVTGVHLHLFVDFGKKRRFRRADVFDVDGRHPNIEKSRGNPGGGWDYATKDRDIVYDTLDRPGSSGGGNSKTVAIWSQITTASDRESFWDLVHELDPKSAATHFTTLQKYADWKFAVKPPIYESPGGITFIGGDVDGRDQWLQQSGIGLETPLVGRCLSICVYGESRTGKTLWARSLGSHIYCVGLVSGNECMKATEADYAVFDDIRGGIKFFPSFKEWLGCQAHVSVKCLYREPAVVKWGKPSIWLSNTDPRDEMVNADIEWMNKNCIFVEVNRPIFHANTE</sequence>
<evidence type="ECO:0000256" key="5">
    <source>
        <dbReference type="ARBA" id="ARBA00022695"/>
    </source>
</evidence>
<keyword evidence="11" id="KW-0378">Hydrolase</keyword>
<dbReference type="GO" id="GO:0005198">
    <property type="term" value="F:structural molecule activity"/>
    <property type="evidence" value="ECO:0007669"/>
    <property type="project" value="InterPro"/>
</dbReference>
<evidence type="ECO:0000256" key="3">
    <source>
        <dbReference type="ARBA" id="ARBA00022562"/>
    </source>
</evidence>
<keyword evidence="9" id="KW-0547">Nucleotide-binding</keyword>
<evidence type="ECO:0000256" key="6">
    <source>
        <dbReference type="ARBA" id="ARBA00022705"/>
    </source>
</evidence>
<evidence type="ECO:0000259" key="14">
    <source>
        <dbReference type="PROSITE" id="PS52020"/>
    </source>
</evidence>
<keyword evidence="4" id="KW-0808">Transferase</keyword>
<comment type="subcellular location">
    <subcellularLocation>
        <location evidence="1">Host nucleus</location>
    </subcellularLocation>
</comment>
<dbReference type="GO" id="GO:0042025">
    <property type="term" value="C:host cell nucleus"/>
    <property type="evidence" value="ECO:0007669"/>
    <property type="project" value="UniProtKB-SubCell"/>
</dbReference>
<keyword evidence="12" id="KW-0190">Covalent protein-DNA linkage</keyword>
<organism evidence="15">
    <name type="scientific">Genomoviridae sp</name>
    <dbReference type="NCBI Taxonomy" id="2202565"/>
    <lineage>
        <taxon>Viruses</taxon>
        <taxon>Monodnaviria</taxon>
        <taxon>Shotokuvirae</taxon>
        <taxon>Cressdnaviricota</taxon>
        <taxon>Repensiviricetes</taxon>
        <taxon>Geplafuvirales</taxon>
        <taxon>Genomoviridae</taxon>
    </lineage>
</organism>
<keyword evidence="5" id="KW-0548">Nucleotidyltransferase</keyword>
<keyword evidence="7" id="KW-0540">Nuclease</keyword>
<evidence type="ECO:0000256" key="12">
    <source>
        <dbReference type="ARBA" id="ARBA00023124"/>
    </source>
</evidence>
<evidence type="ECO:0000256" key="8">
    <source>
        <dbReference type="ARBA" id="ARBA00022723"/>
    </source>
</evidence>
<evidence type="ECO:0000256" key="9">
    <source>
        <dbReference type="ARBA" id="ARBA00022741"/>
    </source>
</evidence>
<dbReference type="EMBL" id="MT309907">
    <property type="protein sequence ID" value="QJB18728.1"/>
    <property type="molecule type" value="Genomic_DNA"/>
</dbReference>
<evidence type="ECO:0000256" key="10">
    <source>
        <dbReference type="ARBA" id="ARBA00022759"/>
    </source>
</evidence>
<evidence type="ECO:0000256" key="7">
    <source>
        <dbReference type="ARBA" id="ARBA00022722"/>
    </source>
</evidence>
<evidence type="ECO:0000256" key="11">
    <source>
        <dbReference type="ARBA" id="ARBA00022801"/>
    </source>
</evidence>
<dbReference type="GO" id="GO:0016787">
    <property type="term" value="F:hydrolase activity"/>
    <property type="evidence" value="ECO:0007669"/>
    <property type="project" value="UniProtKB-KW"/>
</dbReference>
<dbReference type="GO" id="GO:0006260">
    <property type="term" value="P:DNA replication"/>
    <property type="evidence" value="ECO:0007669"/>
    <property type="project" value="UniProtKB-KW"/>
</dbReference>
<dbReference type="InterPro" id="IPR001301">
    <property type="entry name" value="Gemini_AL1_CLV"/>
</dbReference>
<dbReference type="Gene3D" id="3.40.1310.20">
    <property type="match status" value="1"/>
</dbReference>
<evidence type="ECO:0000313" key="15">
    <source>
        <dbReference type="EMBL" id="QJB18728.1"/>
    </source>
</evidence>
<evidence type="ECO:0000256" key="13">
    <source>
        <dbReference type="ARBA" id="ARBA00023125"/>
    </source>
</evidence>
<dbReference type="InterPro" id="IPR027417">
    <property type="entry name" value="P-loop_NTPase"/>
</dbReference>
<dbReference type="Gene3D" id="3.40.50.300">
    <property type="entry name" value="P-loop containing nucleotide triphosphate hydrolases"/>
    <property type="match status" value="1"/>
</dbReference>
<evidence type="ECO:0000256" key="1">
    <source>
        <dbReference type="ARBA" id="ARBA00004147"/>
    </source>
</evidence>
<evidence type="ECO:0000256" key="2">
    <source>
        <dbReference type="ARBA" id="ARBA00014531"/>
    </source>
</evidence>
<keyword evidence="8" id="KW-0479">Metal-binding</keyword>
<dbReference type="PRINTS" id="PR00228">
    <property type="entry name" value="GEMCOATCLVL1"/>
</dbReference>
<dbReference type="GO" id="GO:0000166">
    <property type="term" value="F:nucleotide binding"/>
    <property type="evidence" value="ECO:0007669"/>
    <property type="project" value="UniProtKB-KW"/>
</dbReference>
<keyword evidence="6" id="KW-0235">DNA replication</keyword>
<proteinExistence type="predicted"/>
<reference evidence="15" key="1">
    <citation type="submission" date="2020-04" db="EMBL/GenBank/DDBJ databases">
        <title>Genomes of microviruses in a sewage oxidation pond.</title>
        <authorList>
            <person name="Schreck J."/>
            <person name="Kraberger S."/>
            <person name="Scotch M."/>
            <person name="Halden R.U."/>
            <person name="Varsani A."/>
        </authorList>
    </citation>
    <scope>NUCLEOTIDE SEQUENCE</scope>
    <source>
        <strain evidence="15">6402_184</strain>
    </source>
</reference>